<dbReference type="PANTHER" id="PTHR41259:SF1">
    <property type="entry name" value="DOUBLE-STRAND BREAK REPAIR RAD50 ATPASE, PUTATIVE-RELATED"/>
    <property type="match status" value="1"/>
</dbReference>
<gene>
    <name evidence="2" type="ORF">SDC9_131229</name>
</gene>
<keyword evidence="1" id="KW-0175">Coiled coil</keyword>
<dbReference type="Gene3D" id="3.40.50.300">
    <property type="entry name" value="P-loop containing nucleotide triphosphate hydrolases"/>
    <property type="match status" value="1"/>
</dbReference>
<accession>A0A645D502</accession>
<sequence>MQNYRVNSIEELQQLQDMRNDAAVAALQKWQQHIDTHAGLPSITDAGDYEKIQQTLLNLNEAVATLSSDIQRLDNQYDAAYRNLASLEGKGMVNIAEEELNLRELQEQKQTLEFTAQAYALAHRELKEAVSEYKQSYHSRLEARITHYCQQITPEKHRKVMLDEQFNLSVSEEGRPVSLSQLSKGARDQIYLSVRFAVADLLAENYALPIILDDSFTTSDATRLTSMKSIIDAEAANRQFILLAHDTLYTQWGTQIRIDKE</sequence>
<evidence type="ECO:0008006" key="3">
    <source>
        <dbReference type="Google" id="ProtNLM"/>
    </source>
</evidence>
<protein>
    <recommendedName>
        <fullName evidence="3">Rad50/SbcC-type AAA domain-containing protein</fullName>
    </recommendedName>
</protein>
<dbReference type="AlphaFoldDB" id="A0A645D502"/>
<proteinExistence type="predicted"/>
<dbReference type="EMBL" id="VSSQ01032777">
    <property type="protein sequence ID" value="MPM84158.1"/>
    <property type="molecule type" value="Genomic_DNA"/>
</dbReference>
<dbReference type="SUPFAM" id="SSF52540">
    <property type="entry name" value="P-loop containing nucleoside triphosphate hydrolases"/>
    <property type="match status" value="1"/>
</dbReference>
<dbReference type="InterPro" id="IPR027417">
    <property type="entry name" value="P-loop_NTPase"/>
</dbReference>
<organism evidence="2">
    <name type="scientific">bioreactor metagenome</name>
    <dbReference type="NCBI Taxonomy" id="1076179"/>
    <lineage>
        <taxon>unclassified sequences</taxon>
        <taxon>metagenomes</taxon>
        <taxon>ecological metagenomes</taxon>
    </lineage>
</organism>
<name>A0A645D502_9ZZZZ</name>
<dbReference type="PANTHER" id="PTHR41259">
    <property type="entry name" value="DOUBLE-STRAND BREAK REPAIR RAD50 ATPASE, PUTATIVE-RELATED"/>
    <property type="match status" value="1"/>
</dbReference>
<reference evidence="2" key="1">
    <citation type="submission" date="2019-08" db="EMBL/GenBank/DDBJ databases">
        <authorList>
            <person name="Kucharzyk K."/>
            <person name="Murdoch R.W."/>
            <person name="Higgins S."/>
            <person name="Loffler F."/>
        </authorList>
    </citation>
    <scope>NUCLEOTIDE SEQUENCE</scope>
</reference>
<feature type="coiled-coil region" evidence="1">
    <location>
        <begin position="49"/>
        <end position="115"/>
    </location>
</feature>
<evidence type="ECO:0000313" key="2">
    <source>
        <dbReference type="EMBL" id="MPM84158.1"/>
    </source>
</evidence>
<evidence type="ECO:0000256" key="1">
    <source>
        <dbReference type="SAM" id="Coils"/>
    </source>
</evidence>
<comment type="caution">
    <text evidence="2">The sequence shown here is derived from an EMBL/GenBank/DDBJ whole genome shotgun (WGS) entry which is preliminary data.</text>
</comment>